<organism evidence="1 2">
    <name type="scientific">Gluconacetobacter liquefaciens</name>
    <name type="common">Acetobacter liquefaciens</name>
    <dbReference type="NCBI Taxonomy" id="89584"/>
    <lineage>
        <taxon>Bacteria</taxon>
        <taxon>Pseudomonadati</taxon>
        <taxon>Pseudomonadota</taxon>
        <taxon>Alphaproteobacteria</taxon>
        <taxon>Acetobacterales</taxon>
        <taxon>Acetobacteraceae</taxon>
        <taxon>Gluconacetobacter</taxon>
    </lineage>
</organism>
<gene>
    <name evidence="1" type="ORF">C7453_11442</name>
</gene>
<dbReference type="EMBL" id="QQAW01000014">
    <property type="protein sequence ID" value="RDI35507.1"/>
    <property type="molecule type" value="Genomic_DNA"/>
</dbReference>
<dbReference type="AlphaFoldDB" id="A0A370FV36"/>
<dbReference type="RefSeq" id="WP_245949123.1">
    <property type="nucleotide sequence ID" value="NZ_BJMI01000027.1"/>
</dbReference>
<evidence type="ECO:0000313" key="2">
    <source>
        <dbReference type="Proteomes" id="UP000254958"/>
    </source>
</evidence>
<sequence>MWRHVCFRLFSVIGKVILRWRTNKRAHALVLFTAFAECGLLSADLVGNLTGKIGTTSGTRRCNKIAWYIKRYDMEMLIGPKGRIWYPNSRELSNYLGYHGGDFDVVSYCIRNLGFAAVAIFPSYTRIRFQPALLPAACLQRVLEIILYRAPQRVVLERAATLFSPLEVFHNLNDAVARLRTLQIATPGEVEPSGSPTIVSLSLDRLQDPKRAGMQAAFEMWKKARRYANTQTVTQIATNSLFGGGAVAWMPGQDRCLIEAWPQTYGKYGKLSYDSLLGRDVRDLPDSRYILPTTRSYFSVVQDQAPRLELIEALVTHPDGSMFWSRYERLLLPWRTGASDTFVSSMPALRLVRNC</sequence>
<evidence type="ECO:0000313" key="1">
    <source>
        <dbReference type="EMBL" id="RDI35507.1"/>
    </source>
</evidence>
<comment type="caution">
    <text evidence="1">The sequence shown here is derived from an EMBL/GenBank/DDBJ whole genome shotgun (WGS) entry which is preliminary data.</text>
</comment>
<reference evidence="1 2" key="1">
    <citation type="submission" date="2018-07" db="EMBL/GenBank/DDBJ databases">
        <title>Genomic Encyclopedia of Type Strains, Phase IV (KMG-IV): sequencing the most valuable type-strain genomes for metagenomic binning, comparative biology and taxonomic classification.</title>
        <authorList>
            <person name="Goeker M."/>
        </authorList>
    </citation>
    <scope>NUCLEOTIDE SEQUENCE [LARGE SCALE GENOMIC DNA]</scope>
    <source>
        <strain evidence="1 2">DSM 5603</strain>
    </source>
</reference>
<dbReference type="Proteomes" id="UP000254958">
    <property type="component" value="Unassembled WGS sequence"/>
</dbReference>
<name>A0A370FV36_GLULI</name>
<accession>A0A370FV36</accession>
<protein>
    <submittedName>
        <fullName evidence="1">Uncharacterized protein</fullName>
    </submittedName>
</protein>
<keyword evidence="2" id="KW-1185">Reference proteome</keyword>
<proteinExistence type="predicted"/>